<comment type="subcellular location">
    <subcellularLocation>
        <location evidence="8">Cell inner membrane</location>
        <topology evidence="8">Multi-pass membrane protein</topology>
    </subcellularLocation>
    <subcellularLocation>
        <location evidence="1">Cell membrane</location>
        <topology evidence="1">Multi-pass membrane protein</topology>
    </subcellularLocation>
</comment>
<feature type="transmembrane region" description="Helical" evidence="8">
    <location>
        <begin position="75"/>
        <end position="94"/>
    </location>
</feature>
<dbReference type="GO" id="GO:0005886">
    <property type="term" value="C:plasma membrane"/>
    <property type="evidence" value="ECO:0007669"/>
    <property type="project" value="UniProtKB-SubCell"/>
</dbReference>
<evidence type="ECO:0000256" key="1">
    <source>
        <dbReference type="ARBA" id="ARBA00004651"/>
    </source>
</evidence>
<dbReference type="STRING" id="1123510.GCA_000620025_01070"/>
<keyword evidence="8" id="KW-0997">Cell inner membrane</keyword>
<accession>A0A348HDV3</accession>
<dbReference type="InterPro" id="IPR036259">
    <property type="entry name" value="MFS_trans_sf"/>
</dbReference>
<dbReference type="SUPFAM" id="SSF103473">
    <property type="entry name" value="MFS general substrate transporter"/>
    <property type="match status" value="1"/>
</dbReference>
<feature type="transmembrane region" description="Helical" evidence="8">
    <location>
        <begin position="341"/>
        <end position="362"/>
    </location>
</feature>
<evidence type="ECO:0000256" key="7">
    <source>
        <dbReference type="ARBA" id="ARBA00023136"/>
    </source>
</evidence>
<keyword evidence="4" id="KW-1003">Cell membrane</keyword>
<dbReference type="PROSITE" id="PS00216">
    <property type="entry name" value="SUGAR_TRANSPORT_1"/>
    <property type="match status" value="1"/>
</dbReference>
<dbReference type="RefSeq" id="WP_027706122.1">
    <property type="nucleotide sequence ID" value="NZ_AP018933.1"/>
</dbReference>
<evidence type="ECO:0000313" key="10">
    <source>
        <dbReference type="EMBL" id="BBG29805.1"/>
    </source>
</evidence>
<evidence type="ECO:0000256" key="8">
    <source>
        <dbReference type="RuleBase" id="RU365088"/>
    </source>
</evidence>
<keyword evidence="3 8" id="KW-0813">Transport</keyword>
<keyword evidence="7 8" id="KW-0472">Membrane</keyword>
<dbReference type="EMBL" id="AP018933">
    <property type="protein sequence ID" value="BBG29805.1"/>
    <property type="molecule type" value="Genomic_DNA"/>
</dbReference>
<dbReference type="AlphaFoldDB" id="A0A348HDV3"/>
<feature type="transmembrane region" description="Helical" evidence="8">
    <location>
        <begin position="40"/>
        <end position="63"/>
    </location>
</feature>
<dbReference type="OrthoDB" id="9814303at2"/>
<feature type="transmembrane region" description="Helical" evidence="8">
    <location>
        <begin position="278"/>
        <end position="300"/>
    </location>
</feature>
<feature type="domain" description="Major facilitator superfamily (MFS) profile" evidence="9">
    <location>
        <begin position="9"/>
        <end position="394"/>
    </location>
</feature>
<dbReference type="NCBIfam" id="TIGR00710">
    <property type="entry name" value="efflux_Bcr_CflA"/>
    <property type="match status" value="1"/>
</dbReference>
<dbReference type="PANTHER" id="PTHR23502:SF132">
    <property type="entry name" value="POLYAMINE TRANSPORTER 2-RELATED"/>
    <property type="match status" value="1"/>
</dbReference>
<evidence type="ECO:0000313" key="11">
    <source>
        <dbReference type="Proteomes" id="UP000267342"/>
    </source>
</evidence>
<feature type="transmembrane region" description="Helical" evidence="8">
    <location>
        <begin position="7"/>
        <end position="28"/>
    </location>
</feature>
<dbReference type="InterPro" id="IPR020846">
    <property type="entry name" value="MFS_dom"/>
</dbReference>
<dbReference type="GO" id="GO:0042910">
    <property type="term" value="F:xenobiotic transmembrane transporter activity"/>
    <property type="evidence" value="ECO:0007669"/>
    <property type="project" value="InterPro"/>
</dbReference>
<evidence type="ECO:0000259" key="9">
    <source>
        <dbReference type="PROSITE" id="PS50850"/>
    </source>
</evidence>
<evidence type="ECO:0000256" key="6">
    <source>
        <dbReference type="ARBA" id="ARBA00022989"/>
    </source>
</evidence>
<dbReference type="PANTHER" id="PTHR23502">
    <property type="entry name" value="MAJOR FACILITATOR SUPERFAMILY"/>
    <property type="match status" value="1"/>
</dbReference>
<proteinExistence type="inferred from homology"/>
<name>A0A348HDV3_9GAMM</name>
<dbReference type="InterPro" id="IPR011701">
    <property type="entry name" value="MFS"/>
</dbReference>
<dbReference type="CDD" id="cd17320">
    <property type="entry name" value="MFS_MdfA_MDR_like"/>
    <property type="match status" value="1"/>
</dbReference>
<feature type="transmembrane region" description="Helical" evidence="8">
    <location>
        <begin position="213"/>
        <end position="238"/>
    </location>
</feature>
<dbReference type="GO" id="GO:1990961">
    <property type="term" value="P:xenobiotic detoxification by transmembrane export across the plasma membrane"/>
    <property type="evidence" value="ECO:0007669"/>
    <property type="project" value="InterPro"/>
</dbReference>
<evidence type="ECO:0000256" key="3">
    <source>
        <dbReference type="ARBA" id="ARBA00022448"/>
    </source>
</evidence>
<dbReference type="PROSITE" id="PS50850">
    <property type="entry name" value="MFS"/>
    <property type="match status" value="1"/>
</dbReference>
<organism evidence="10 11">
    <name type="scientific">Zymobacter palmae</name>
    <dbReference type="NCBI Taxonomy" id="33074"/>
    <lineage>
        <taxon>Bacteria</taxon>
        <taxon>Pseudomonadati</taxon>
        <taxon>Pseudomonadota</taxon>
        <taxon>Gammaproteobacteria</taxon>
        <taxon>Oceanospirillales</taxon>
        <taxon>Halomonadaceae</taxon>
        <taxon>Zymobacter group</taxon>
        <taxon>Zymobacter</taxon>
    </lineage>
</organism>
<dbReference type="FunFam" id="1.20.1720.10:FF:000005">
    <property type="entry name" value="Bcr/CflA family efflux transporter"/>
    <property type="match status" value="1"/>
</dbReference>
<dbReference type="Gene3D" id="1.20.1720.10">
    <property type="entry name" value="Multidrug resistance protein D"/>
    <property type="match status" value="1"/>
</dbReference>
<gene>
    <name evidence="10" type="ORF">ZBT109_1038</name>
</gene>
<dbReference type="InterPro" id="IPR004812">
    <property type="entry name" value="Efflux_drug-R_Bcr/CmlA"/>
</dbReference>
<keyword evidence="11" id="KW-1185">Reference proteome</keyword>
<keyword evidence="6 8" id="KW-1133">Transmembrane helix</keyword>
<keyword evidence="5 8" id="KW-0812">Transmembrane</keyword>
<protein>
    <recommendedName>
        <fullName evidence="8">Bcr/CflA family efflux transporter</fullName>
    </recommendedName>
</protein>
<feature type="transmembrane region" description="Helical" evidence="8">
    <location>
        <begin position="306"/>
        <end position="329"/>
    </location>
</feature>
<dbReference type="Proteomes" id="UP000267342">
    <property type="component" value="Chromosome"/>
</dbReference>
<dbReference type="KEGG" id="zpl:ZBT109_1038"/>
<reference evidence="10 11" key="1">
    <citation type="submission" date="2018-09" db="EMBL/GenBank/DDBJ databases">
        <title>Zymobacter palmae IAM14233 (=T109) whole genome analysis.</title>
        <authorList>
            <person name="Yanase H."/>
        </authorList>
    </citation>
    <scope>NUCLEOTIDE SEQUENCE [LARGE SCALE GENOMIC DNA]</scope>
    <source>
        <strain evidence="10 11">IAM14233</strain>
    </source>
</reference>
<dbReference type="Pfam" id="PF07690">
    <property type="entry name" value="MFS_1"/>
    <property type="match status" value="1"/>
</dbReference>
<feature type="transmembrane region" description="Helical" evidence="8">
    <location>
        <begin position="244"/>
        <end position="266"/>
    </location>
</feature>
<feature type="transmembrane region" description="Helical" evidence="8">
    <location>
        <begin position="100"/>
        <end position="121"/>
    </location>
</feature>
<feature type="transmembrane region" description="Helical" evidence="8">
    <location>
        <begin position="368"/>
        <end position="389"/>
    </location>
</feature>
<evidence type="ECO:0000256" key="5">
    <source>
        <dbReference type="ARBA" id="ARBA00022692"/>
    </source>
</evidence>
<dbReference type="InterPro" id="IPR005829">
    <property type="entry name" value="Sugar_transporter_CS"/>
</dbReference>
<sequence length="394" mass="42013">MTSAQKIRYVVMLGLLTMFGPLCIDLYLPSLPQVSKDLDTTITLTQLSLTACLLGLGLGQLLIGPLSDRLGRRRPLLWALGLFTLASLACTWVTSIEQLLVLRFLQGIAGAGGSVISRAVARDLYSGSDLTRFFALLMVVNGLAPVLAPVMGGQLLYLTTWRGVFMVLALLGAIILTLTLLLLKESLPREQRAEGSLNTTVQAFVRVVTSRRFMGLCLVQGAMMAGMFAYIGASTFVFQKIYHLTAQGFSLCFAFNGAGLVAAGQISARLSRNGREPLVLRYGLTVAVILSVVLMIVALVGLPLPFFLASLLLTVACVSAIGTAATSLAMQVHERQVSGMASAVLGVMMFSMGGVCLPLSSIAGVSALSMGITFVCCYAFAWCAHRFVVVPTRR</sequence>
<evidence type="ECO:0000256" key="4">
    <source>
        <dbReference type="ARBA" id="ARBA00022475"/>
    </source>
</evidence>
<feature type="transmembrane region" description="Helical" evidence="8">
    <location>
        <begin position="133"/>
        <end position="157"/>
    </location>
</feature>
<feature type="transmembrane region" description="Helical" evidence="8">
    <location>
        <begin position="163"/>
        <end position="183"/>
    </location>
</feature>
<evidence type="ECO:0000256" key="2">
    <source>
        <dbReference type="ARBA" id="ARBA00006236"/>
    </source>
</evidence>
<comment type="similarity">
    <text evidence="2 8">Belongs to the major facilitator superfamily. Bcr/CmlA family.</text>
</comment>